<feature type="chain" id="PRO_5039185885" description="Lipoprotein" evidence="2">
    <location>
        <begin position="21"/>
        <end position="208"/>
    </location>
</feature>
<accession>A0A239AE49</accession>
<keyword evidence="2" id="KW-0732">Signal</keyword>
<feature type="signal peptide" evidence="2">
    <location>
        <begin position="1"/>
        <end position="20"/>
    </location>
</feature>
<dbReference type="PROSITE" id="PS51257">
    <property type="entry name" value="PROKAR_LIPOPROTEIN"/>
    <property type="match status" value="1"/>
</dbReference>
<gene>
    <name evidence="3" type="ORF">SAMN05216276_1001321</name>
</gene>
<evidence type="ECO:0000256" key="2">
    <source>
        <dbReference type="SAM" id="SignalP"/>
    </source>
</evidence>
<reference evidence="3 4" key="1">
    <citation type="submission" date="2017-06" db="EMBL/GenBank/DDBJ databases">
        <authorList>
            <person name="Kim H.J."/>
            <person name="Triplett B.A."/>
        </authorList>
    </citation>
    <scope>NUCLEOTIDE SEQUENCE [LARGE SCALE GENOMIC DNA]</scope>
    <source>
        <strain evidence="3 4">CGMCC 4.2132</strain>
    </source>
</reference>
<keyword evidence="4" id="KW-1185">Reference proteome</keyword>
<name>A0A239AE49_9ACTN</name>
<feature type="region of interest" description="Disordered" evidence="1">
    <location>
        <begin position="24"/>
        <end position="52"/>
    </location>
</feature>
<dbReference type="Proteomes" id="UP000198282">
    <property type="component" value="Unassembled WGS sequence"/>
</dbReference>
<protein>
    <recommendedName>
        <fullName evidence="5">Lipoprotein</fullName>
    </recommendedName>
</protein>
<dbReference type="EMBL" id="FZOD01000001">
    <property type="protein sequence ID" value="SNR93631.1"/>
    <property type="molecule type" value="Genomic_DNA"/>
</dbReference>
<organism evidence="3 4">
    <name type="scientific">Streptosporangium subroseum</name>
    <dbReference type="NCBI Taxonomy" id="106412"/>
    <lineage>
        <taxon>Bacteria</taxon>
        <taxon>Bacillati</taxon>
        <taxon>Actinomycetota</taxon>
        <taxon>Actinomycetes</taxon>
        <taxon>Streptosporangiales</taxon>
        <taxon>Streptosporangiaceae</taxon>
        <taxon>Streptosporangium</taxon>
    </lineage>
</organism>
<evidence type="ECO:0000256" key="1">
    <source>
        <dbReference type="SAM" id="MobiDB-lite"/>
    </source>
</evidence>
<evidence type="ECO:0000313" key="3">
    <source>
        <dbReference type="EMBL" id="SNR93631.1"/>
    </source>
</evidence>
<evidence type="ECO:0000313" key="4">
    <source>
        <dbReference type="Proteomes" id="UP000198282"/>
    </source>
</evidence>
<proteinExistence type="predicted"/>
<sequence length="208" mass="22216">MKNPLVLAGILLFVTGAACGGQDPITAPTSPAPSVSEPTAAAPSEPTATATKTAEGYSYELRKSDISWNGTGDPYNAMVRLDDGRRVAMHYQRGEGLYEQHSSPQADGWTSPHLIYGTETEACQGVHLRAFGETVTAIADFGLYCSDGEPPMESIAAVGVGNLRTWDHHLTRSFDGWERVSAGAGGKEITFRRGSFTLRWSTSGGFSK</sequence>
<evidence type="ECO:0008006" key="5">
    <source>
        <dbReference type="Google" id="ProtNLM"/>
    </source>
</evidence>
<dbReference type="RefSeq" id="WP_218825062.1">
    <property type="nucleotide sequence ID" value="NZ_FZOD01000001.1"/>
</dbReference>
<dbReference type="AlphaFoldDB" id="A0A239AE49"/>